<feature type="compositionally biased region" description="Low complexity" evidence="1">
    <location>
        <begin position="42"/>
        <end position="53"/>
    </location>
</feature>
<protein>
    <recommendedName>
        <fullName evidence="4">SWIRM domain-containing protein</fullName>
    </recommendedName>
</protein>
<sequence>MEDTPSSKRRANEDLSMLTPPTPRVNSFTRKSSSNEETTKVSSNYSESSATTSRVTPPSTASPLKRSRDTISPGPQEFHHDGITSFATADPPVTDLLAAPASSPYLLQEHHNSTKSSSRSTSRKSSSSEYQNNTIVDTIRELGYRKYLQLVNLPQFLPRRLQAAPVMPQPVTSAPYTPSPKKKQIQKQARAGVAVKPSRVNLQAQPKKRKMSEAGETPPQAQSMKSRRSEADQRPPQAQSNKRKRSEGAQTSVFKTPPAKIRKSEDRLVTKSEEPPSKRARTAPPTATQIKTTPTKPKTRKTPKKATNIGTSKPEKSRTKEQRWGDYLKSIVGGEKDVYHKLPDMVIPPLGQSIDQVPVRAYTFNKGKVQDYGDGQGLHDREMELAREVGLSYDAYRQQKRMAFIGYAAMQLEGKKEFKKSHTQSLCNIDGNKATHLWIHFHDCWGWMPENPTPPINPASLGDLQLPDLHVAQASQ</sequence>
<dbReference type="Gene3D" id="1.10.10.10">
    <property type="entry name" value="Winged helix-like DNA-binding domain superfamily/Winged helix DNA-binding domain"/>
    <property type="match status" value="1"/>
</dbReference>
<evidence type="ECO:0000256" key="1">
    <source>
        <dbReference type="SAM" id="MobiDB-lite"/>
    </source>
</evidence>
<dbReference type="OrthoDB" id="5598695at2759"/>
<dbReference type="AlphaFoldDB" id="U1GH51"/>
<name>U1GH51_ENDPU</name>
<organism evidence="2 3">
    <name type="scientific">Endocarpon pusillum (strain Z07020 / HMAS-L-300199)</name>
    <name type="common">Lichen-forming fungus</name>
    <dbReference type="NCBI Taxonomy" id="1263415"/>
    <lineage>
        <taxon>Eukaryota</taxon>
        <taxon>Fungi</taxon>
        <taxon>Dikarya</taxon>
        <taxon>Ascomycota</taxon>
        <taxon>Pezizomycotina</taxon>
        <taxon>Eurotiomycetes</taxon>
        <taxon>Chaetothyriomycetidae</taxon>
        <taxon>Verrucariales</taxon>
        <taxon>Verrucariaceae</taxon>
        <taxon>Endocarpon</taxon>
    </lineage>
</organism>
<feature type="compositionally biased region" description="Low complexity" evidence="1">
    <location>
        <begin position="96"/>
        <end position="107"/>
    </location>
</feature>
<evidence type="ECO:0000313" key="2">
    <source>
        <dbReference type="EMBL" id="ERF71448.1"/>
    </source>
</evidence>
<dbReference type="InterPro" id="IPR036388">
    <property type="entry name" value="WH-like_DNA-bd_sf"/>
</dbReference>
<dbReference type="Proteomes" id="UP000019373">
    <property type="component" value="Unassembled WGS sequence"/>
</dbReference>
<feature type="region of interest" description="Disordered" evidence="1">
    <location>
        <begin position="169"/>
        <end position="321"/>
    </location>
</feature>
<feature type="compositionally biased region" description="Basic and acidic residues" evidence="1">
    <location>
        <begin position="262"/>
        <end position="277"/>
    </location>
</feature>
<feature type="region of interest" description="Disordered" evidence="1">
    <location>
        <begin position="1"/>
        <end position="136"/>
    </location>
</feature>
<keyword evidence="3" id="KW-1185">Reference proteome</keyword>
<gene>
    <name evidence="2" type="ORF">EPUS_06830</name>
</gene>
<dbReference type="HOGENOM" id="CLU_573665_0_0_1"/>
<evidence type="ECO:0008006" key="4">
    <source>
        <dbReference type="Google" id="ProtNLM"/>
    </source>
</evidence>
<reference evidence="3" key="1">
    <citation type="journal article" date="2014" name="BMC Genomics">
        <title>Genome characteristics reveal the impact of lichenization on lichen-forming fungus Endocarpon pusillum Hedwig (Verrucariales, Ascomycota).</title>
        <authorList>
            <person name="Wang Y.-Y."/>
            <person name="Liu B."/>
            <person name="Zhang X.-Y."/>
            <person name="Zhou Q.-M."/>
            <person name="Zhang T."/>
            <person name="Li H."/>
            <person name="Yu Y.-F."/>
            <person name="Zhang X.-L."/>
            <person name="Hao X.-Y."/>
            <person name="Wang M."/>
            <person name="Wang L."/>
            <person name="Wei J.-C."/>
        </authorList>
    </citation>
    <scope>NUCLEOTIDE SEQUENCE [LARGE SCALE GENOMIC DNA]</scope>
    <source>
        <strain evidence="3">Z07020 / HMAS-L-300199</strain>
    </source>
</reference>
<proteinExistence type="predicted"/>
<dbReference type="eggNOG" id="ENOG502RPWQ">
    <property type="taxonomic scope" value="Eukaryota"/>
</dbReference>
<dbReference type="GeneID" id="19241720"/>
<evidence type="ECO:0000313" key="3">
    <source>
        <dbReference type="Proteomes" id="UP000019373"/>
    </source>
</evidence>
<accession>U1GH51</accession>
<feature type="compositionally biased region" description="Low complexity" evidence="1">
    <location>
        <begin position="282"/>
        <end position="296"/>
    </location>
</feature>
<feature type="compositionally biased region" description="Low complexity" evidence="1">
    <location>
        <begin position="114"/>
        <end position="128"/>
    </location>
</feature>
<dbReference type="EMBL" id="KE721211">
    <property type="protein sequence ID" value="ERF71448.1"/>
    <property type="molecule type" value="Genomic_DNA"/>
</dbReference>
<dbReference type="RefSeq" id="XP_007802915.1">
    <property type="nucleotide sequence ID" value="XM_007804724.1"/>
</dbReference>